<dbReference type="Proteomes" id="UP000242188">
    <property type="component" value="Unassembled WGS sequence"/>
</dbReference>
<evidence type="ECO:0000313" key="5">
    <source>
        <dbReference type="Proteomes" id="UP000242188"/>
    </source>
</evidence>
<dbReference type="GO" id="GO:0032589">
    <property type="term" value="C:neuron projection membrane"/>
    <property type="evidence" value="ECO:0007669"/>
    <property type="project" value="TreeGrafter"/>
</dbReference>
<gene>
    <name evidence="4" type="ORF">KP79_PYT15674</name>
</gene>
<evidence type="ECO:0000259" key="3">
    <source>
        <dbReference type="PROSITE" id="PS50835"/>
    </source>
</evidence>
<proteinExistence type="predicted"/>
<dbReference type="InterPro" id="IPR013783">
    <property type="entry name" value="Ig-like_fold"/>
</dbReference>
<name>A0A210PEE6_MIZYE</name>
<dbReference type="InterPro" id="IPR037448">
    <property type="entry name" value="Zig-8"/>
</dbReference>
<dbReference type="AlphaFoldDB" id="A0A210PEE6"/>
<dbReference type="PANTHER" id="PTHR23279">
    <property type="entry name" value="DEFECTIVE PROBOSCIS EXTENSION RESPONSE DPR -RELATED"/>
    <property type="match status" value="1"/>
</dbReference>
<dbReference type="SMART" id="SM00409">
    <property type="entry name" value="IG"/>
    <property type="match status" value="2"/>
</dbReference>
<feature type="chain" id="PRO_5012690714" evidence="2">
    <location>
        <begin position="26"/>
        <end position="319"/>
    </location>
</feature>
<dbReference type="SUPFAM" id="SSF48726">
    <property type="entry name" value="Immunoglobulin"/>
    <property type="match status" value="2"/>
</dbReference>
<dbReference type="Pfam" id="PF07679">
    <property type="entry name" value="I-set"/>
    <property type="match status" value="1"/>
</dbReference>
<dbReference type="SMART" id="SM00408">
    <property type="entry name" value="IGc2"/>
    <property type="match status" value="2"/>
</dbReference>
<feature type="region of interest" description="Disordered" evidence="1">
    <location>
        <begin position="254"/>
        <end position="299"/>
    </location>
</feature>
<protein>
    <submittedName>
        <fullName evidence="4">Hemicentin-2</fullName>
    </submittedName>
</protein>
<dbReference type="Gene3D" id="2.60.40.10">
    <property type="entry name" value="Immunoglobulins"/>
    <property type="match status" value="2"/>
</dbReference>
<keyword evidence="2" id="KW-0732">Signal</keyword>
<feature type="domain" description="Ig-like" evidence="3">
    <location>
        <begin position="146"/>
        <end position="244"/>
    </location>
</feature>
<dbReference type="OrthoDB" id="6365338at2759"/>
<sequence>MSDSTWRLLSTVVLILFVLLITVSAYSSKRRVLVPNFLPTKTNVTVHMGELAVLQCKIRNLGPKQVSWRKVSLDYPLTVGTLLFDNQEDLSVDHKKLRGMVTQYNLIIKRAQPRHSGKYECQISATNIHTHHVYLTVLDSPLHIEPAINIRGTEYVSRYEEIRLDCNATGAVRAPDDIDWFHNGHMIVKDDLRWRGRIRIHKYKPEVPGRSLISSLVIEYSLLSDGGRYVCRSSDLETVSMDVNVLNSEEMKLVRDAGKNRRDPNRKAPEKDVNKREKDTVSRSTSKMDRPNGTSSGSRTFSSTSILIILLTVCSLVTR</sequence>
<dbReference type="STRING" id="6573.A0A210PEE6"/>
<dbReference type="InterPro" id="IPR036179">
    <property type="entry name" value="Ig-like_dom_sf"/>
</dbReference>
<evidence type="ECO:0000256" key="2">
    <source>
        <dbReference type="SAM" id="SignalP"/>
    </source>
</evidence>
<dbReference type="GO" id="GO:0050808">
    <property type="term" value="P:synapse organization"/>
    <property type="evidence" value="ECO:0007669"/>
    <property type="project" value="TreeGrafter"/>
</dbReference>
<evidence type="ECO:0000256" key="1">
    <source>
        <dbReference type="SAM" id="MobiDB-lite"/>
    </source>
</evidence>
<dbReference type="InterPro" id="IPR007110">
    <property type="entry name" value="Ig-like_dom"/>
</dbReference>
<dbReference type="InterPro" id="IPR013098">
    <property type="entry name" value="Ig_I-set"/>
</dbReference>
<accession>A0A210PEE6</accession>
<reference evidence="4 5" key="1">
    <citation type="journal article" date="2017" name="Nat. Ecol. Evol.">
        <title>Scallop genome provides insights into evolution of bilaterian karyotype and development.</title>
        <authorList>
            <person name="Wang S."/>
            <person name="Zhang J."/>
            <person name="Jiao W."/>
            <person name="Li J."/>
            <person name="Xun X."/>
            <person name="Sun Y."/>
            <person name="Guo X."/>
            <person name="Huan P."/>
            <person name="Dong B."/>
            <person name="Zhang L."/>
            <person name="Hu X."/>
            <person name="Sun X."/>
            <person name="Wang J."/>
            <person name="Zhao C."/>
            <person name="Wang Y."/>
            <person name="Wang D."/>
            <person name="Huang X."/>
            <person name="Wang R."/>
            <person name="Lv J."/>
            <person name="Li Y."/>
            <person name="Zhang Z."/>
            <person name="Liu B."/>
            <person name="Lu W."/>
            <person name="Hui Y."/>
            <person name="Liang J."/>
            <person name="Zhou Z."/>
            <person name="Hou R."/>
            <person name="Li X."/>
            <person name="Liu Y."/>
            <person name="Li H."/>
            <person name="Ning X."/>
            <person name="Lin Y."/>
            <person name="Zhao L."/>
            <person name="Xing Q."/>
            <person name="Dou J."/>
            <person name="Li Y."/>
            <person name="Mao J."/>
            <person name="Guo H."/>
            <person name="Dou H."/>
            <person name="Li T."/>
            <person name="Mu C."/>
            <person name="Jiang W."/>
            <person name="Fu Q."/>
            <person name="Fu X."/>
            <person name="Miao Y."/>
            <person name="Liu J."/>
            <person name="Yu Q."/>
            <person name="Li R."/>
            <person name="Liao H."/>
            <person name="Li X."/>
            <person name="Kong Y."/>
            <person name="Jiang Z."/>
            <person name="Chourrout D."/>
            <person name="Li R."/>
            <person name="Bao Z."/>
        </authorList>
    </citation>
    <scope>NUCLEOTIDE SEQUENCE [LARGE SCALE GENOMIC DNA]</scope>
    <source>
        <strain evidence="4 5">PY_sf001</strain>
    </source>
</reference>
<dbReference type="CDD" id="cd00096">
    <property type="entry name" value="Ig"/>
    <property type="match status" value="1"/>
</dbReference>
<dbReference type="InterPro" id="IPR003599">
    <property type="entry name" value="Ig_sub"/>
</dbReference>
<dbReference type="EMBL" id="NEDP02076748">
    <property type="protein sequence ID" value="OWF34865.1"/>
    <property type="molecule type" value="Genomic_DNA"/>
</dbReference>
<comment type="caution">
    <text evidence="4">The sequence shown here is derived from an EMBL/GenBank/DDBJ whole genome shotgun (WGS) entry which is preliminary data.</text>
</comment>
<feature type="compositionally biased region" description="Basic and acidic residues" evidence="1">
    <location>
        <begin position="254"/>
        <end position="290"/>
    </location>
</feature>
<organism evidence="4 5">
    <name type="scientific">Mizuhopecten yessoensis</name>
    <name type="common">Japanese scallop</name>
    <name type="synonym">Patinopecten yessoensis</name>
    <dbReference type="NCBI Taxonomy" id="6573"/>
    <lineage>
        <taxon>Eukaryota</taxon>
        <taxon>Metazoa</taxon>
        <taxon>Spiralia</taxon>
        <taxon>Lophotrochozoa</taxon>
        <taxon>Mollusca</taxon>
        <taxon>Bivalvia</taxon>
        <taxon>Autobranchia</taxon>
        <taxon>Pteriomorphia</taxon>
        <taxon>Pectinida</taxon>
        <taxon>Pectinoidea</taxon>
        <taxon>Pectinidae</taxon>
        <taxon>Mizuhopecten</taxon>
    </lineage>
</organism>
<feature type="signal peptide" evidence="2">
    <location>
        <begin position="1"/>
        <end position="25"/>
    </location>
</feature>
<keyword evidence="5" id="KW-1185">Reference proteome</keyword>
<dbReference type="PROSITE" id="PS50835">
    <property type="entry name" value="IG_LIKE"/>
    <property type="match status" value="2"/>
</dbReference>
<feature type="domain" description="Ig-like" evidence="3">
    <location>
        <begin position="35"/>
        <end position="136"/>
    </location>
</feature>
<dbReference type="InterPro" id="IPR003598">
    <property type="entry name" value="Ig_sub2"/>
</dbReference>
<dbReference type="PANTHER" id="PTHR23279:SF36">
    <property type="entry name" value="DEFECTIVE PROBOSCIS EXTENSION RESPONSE 9, ISOFORM A"/>
    <property type="match status" value="1"/>
</dbReference>
<evidence type="ECO:0000313" key="4">
    <source>
        <dbReference type="EMBL" id="OWF34865.1"/>
    </source>
</evidence>